<dbReference type="Gene3D" id="1.10.1760.20">
    <property type="match status" value="1"/>
</dbReference>
<feature type="transmembrane region" description="Helical" evidence="1">
    <location>
        <begin position="42"/>
        <end position="60"/>
    </location>
</feature>
<evidence type="ECO:0000313" key="3">
    <source>
        <dbReference type="Proteomes" id="UP000230706"/>
    </source>
</evidence>
<evidence type="ECO:0008006" key="4">
    <source>
        <dbReference type="Google" id="ProtNLM"/>
    </source>
</evidence>
<accession>A0A2H0UIY1</accession>
<feature type="transmembrane region" description="Helical" evidence="1">
    <location>
        <begin position="97"/>
        <end position="119"/>
    </location>
</feature>
<organism evidence="2 3">
    <name type="scientific">Candidatus Kaiserbacteria bacterium CG10_big_fil_rev_8_21_14_0_10_43_70</name>
    <dbReference type="NCBI Taxonomy" id="1974605"/>
    <lineage>
        <taxon>Bacteria</taxon>
        <taxon>Candidatus Kaiseribacteriota</taxon>
    </lineage>
</organism>
<evidence type="ECO:0000313" key="2">
    <source>
        <dbReference type="EMBL" id="PIR86351.1"/>
    </source>
</evidence>
<feature type="transmembrane region" description="Helical" evidence="1">
    <location>
        <begin position="131"/>
        <end position="152"/>
    </location>
</feature>
<comment type="caution">
    <text evidence="2">The sequence shown here is derived from an EMBL/GenBank/DDBJ whole genome shotgun (WGS) entry which is preliminary data.</text>
</comment>
<protein>
    <recommendedName>
        <fullName evidence="4">ECF transporter S component</fullName>
    </recommendedName>
</protein>
<reference evidence="3" key="1">
    <citation type="submission" date="2017-09" db="EMBL/GenBank/DDBJ databases">
        <title>Depth-based differentiation of microbial function through sediment-hosted aquifers and enrichment of novel symbionts in the deep terrestrial subsurface.</title>
        <authorList>
            <person name="Probst A.J."/>
            <person name="Ladd B."/>
            <person name="Jarett J.K."/>
            <person name="Geller-Mcgrath D.E."/>
            <person name="Sieber C.M.K."/>
            <person name="Emerson J.B."/>
            <person name="Anantharaman K."/>
            <person name="Thomas B.C."/>
            <person name="Malmstrom R."/>
            <person name="Stieglmeier M."/>
            <person name="Klingl A."/>
            <person name="Woyke T."/>
            <person name="Ryan C.M."/>
            <person name="Banfield J.F."/>
        </authorList>
    </citation>
    <scope>NUCLEOTIDE SEQUENCE [LARGE SCALE GENOMIC DNA]</scope>
</reference>
<keyword evidence="1" id="KW-0812">Transmembrane</keyword>
<gene>
    <name evidence="2" type="ORF">COU13_01445</name>
</gene>
<keyword evidence="1" id="KW-1133">Transmembrane helix</keyword>
<keyword evidence="1" id="KW-0472">Membrane</keyword>
<name>A0A2H0UIY1_9BACT</name>
<sequence>MERAPKYIIGIIIVILLRLLPHPPNVEPITATLMPFAKKWGILSGAVFGVLTVLVFDVITRSIGPWSLFTAGAYALLGIFAGLYFSRVDGSRTHYVMFAVIGTLFYDAVTGLTVGPLFFDQPFMSALVGQIPFTLYHLAGNVVLAVVLSPLIERWLIQNPKLDTSHIFWALRLGSNTK</sequence>
<feature type="transmembrane region" description="Helical" evidence="1">
    <location>
        <begin position="66"/>
        <end position="85"/>
    </location>
</feature>
<dbReference type="AlphaFoldDB" id="A0A2H0UIY1"/>
<dbReference type="Proteomes" id="UP000230706">
    <property type="component" value="Unassembled WGS sequence"/>
</dbReference>
<dbReference type="EMBL" id="PFBF01000031">
    <property type="protein sequence ID" value="PIR86351.1"/>
    <property type="molecule type" value="Genomic_DNA"/>
</dbReference>
<proteinExistence type="predicted"/>
<evidence type="ECO:0000256" key="1">
    <source>
        <dbReference type="SAM" id="Phobius"/>
    </source>
</evidence>